<dbReference type="STRING" id="649764.HMPREF0762_00098"/>
<proteinExistence type="predicted"/>
<evidence type="ECO:0000313" key="3">
    <source>
        <dbReference type="Proteomes" id="UP000006001"/>
    </source>
</evidence>
<keyword evidence="3" id="KW-1185">Reference proteome</keyword>
<comment type="caution">
    <text evidence="2">The sequence shown here is derived from an EMBL/GenBank/DDBJ whole genome shotgun (WGS) entry which is preliminary data.</text>
</comment>
<feature type="region of interest" description="Disordered" evidence="1">
    <location>
        <begin position="32"/>
        <end position="56"/>
    </location>
</feature>
<dbReference type="HOGENOM" id="CLU_3011927_0_0_11"/>
<name>D0WE73_SLAES</name>
<protein>
    <submittedName>
        <fullName evidence="2">Uncharacterized protein</fullName>
    </submittedName>
</protein>
<gene>
    <name evidence="2" type="ORF">HMPREF0762_00098</name>
</gene>
<dbReference type="Proteomes" id="UP000006001">
    <property type="component" value="Unassembled WGS sequence"/>
</dbReference>
<evidence type="ECO:0000313" key="2">
    <source>
        <dbReference type="EMBL" id="EEZ62011.1"/>
    </source>
</evidence>
<dbReference type="EMBL" id="ACUX02000004">
    <property type="protein sequence ID" value="EEZ62011.1"/>
    <property type="molecule type" value="Genomic_DNA"/>
</dbReference>
<dbReference type="AlphaFoldDB" id="D0WE73"/>
<accession>D0WE73</accession>
<evidence type="ECO:0000256" key="1">
    <source>
        <dbReference type="SAM" id="MobiDB-lite"/>
    </source>
</evidence>
<sequence>MESSFNMHMHTSHAGVRKVENMASTSLFAEFRNRRPRNCDARRKTLQSHRGERPKA</sequence>
<reference evidence="2" key="1">
    <citation type="submission" date="2009-10" db="EMBL/GenBank/DDBJ databases">
        <authorList>
            <person name="Weinstock G."/>
            <person name="Sodergren E."/>
            <person name="Clifton S."/>
            <person name="Fulton L."/>
            <person name="Fulton B."/>
            <person name="Courtney L."/>
            <person name="Fronick C."/>
            <person name="Harrison M."/>
            <person name="Strong C."/>
            <person name="Farmer C."/>
            <person name="Delahaunty K."/>
            <person name="Markovic C."/>
            <person name="Hall O."/>
            <person name="Minx P."/>
            <person name="Tomlinson C."/>
            <person name="Mitreva M."/>
            <person name="Nelson J."/>
            <person name="Hou S."/>
            <person name="Wollam A."/>
            <person name="Pepin K.H."/>
            <person name="Johnson M."/>
            <person name="Bhonagiri V."/>
            <person name="Nash W.E."/>
            <person name="Warren W."/>
            <person name="Chinwalla A."/>
            <person name="Mardis E.R."/>
            <person name="Wilson R.K."/>
        </authorList>
    </citation>
    <scope>NUCLEOTIDE SEQUENCE [LARGE SCALE GENOMIC DNA]</scope>
    <source>
        <strain evidence="2">ATCC 700122</strain>
    </source>
</reference>
<organism evidence="2 3">
    <name type="scientific">Slackia exigua (strain ATCC 700122 / DSM 15923 / CIP 105133 / JCM 11022 / KCTC 5966 / S-7)</name>
    <dbReference type="NCBI Taxonomy" id="649764"/>
    <lineage>
        <taxon>Bacteria</taxon>
        <taxon>Bacillati</taxon>
        <taxon>Actinomycetota</taxon>
        <taxon>Coriobacteriia</taxon>
        <taxon>Eggerthellales</taxon>
        <taxon>Eggerthellaceae</taxon>
        <taxon>Slackia</taxon>
    </lineage>
</organism>